<feature type="transmembrane region" description="Helical" evidence="17">
    <location>
        <begin position="185"/>
        <end position="205"/>
    </location>
</feature>
<evidence type="ECO:0000256" key="1">
    <source>
        <dbReference type="ARBA" id="ARBA00004141"/>
    </source>
</evidence>
<dbReference type="InterPro" id="IPR004570">
    <property type="entry name" value="Phosphatidylglycerol_P_synth"/>
</dbReference>
<feature type="transmembrane region" description="Helical" evidence="17">
    <location>
        <begin position="95"/>
        <end position="119"/>
    </location>
</feature>
<dbReference type="InterPro" id="IPR048254">
    <property type="entry name" value="CDP_ALCOHOL_P_TRANSF_CS"/>
</dbReference>
<keyword evidence="9 17" id="KW-1133">Transmembrane helix</keyword>
<evidence type="ECO:0000256" key="3">
    <source>
        <dbReference type="ARBA" id="ARBA00010441"/>
    </source>
</evidence>
<reference evidence="18 19" key="1">
    <citation type="submission" date="2015-09" db="EMBL/GenBank/DDBJ databases">
        <title>Sorangium comparison.</title>
        <authorList>
            <person name="Zaburannyi N."/>
            <person name="Bunk B."/>
            <person name="Overmann J."/>
            <person name="Mueller R."/>
        </authorList>
    </citation>
    <scope>NUCLEOTIDE SEQUENCE [LARGE SCALE GENOMIC DNA]</scope>
    <source>
        <strain evidence="18 19">So ce26</strain>
    </source>
</reference>
<dbReference type="Proteomes" id="UP000238348">
    <property type="component" value="Chromosome"/>
</dbReference>
<dbReference type="Gene3D" id="1.20.120.1760">
    <property type="match status" value="1"/>
</dbReference>
<keyword evidence="11 17" id="KW-0472">Membrane</keyword>
<evidence type="ECO:0000313" key="19">
    <source>
        <dbReference type="Proteomes" id="UP000238348"/>
    </source>
</evidence>
<comment type="catalytic activity">
    <reaction evidence="14">
        <text>a CDP-1,2-diacyl-sn-glycerol + sn-glycerol 3-phosphate = a 1,2-diacyl-sn-glycero-3-phospho-(1'-sn-glycero-3'-phosphate) + CMP + H(+)</text>
        <dbReference type="Rhea" id="RHEA:12593"/>
        <dbReference type="ChEBI" id="CHEBI:15378"/>
        <dbReference type="ChEBI" id="CHEBI:57597"/>
        <dbReference type="ChEBI" id="CHEBI:58332"/>
        <dbReference type="ChEBI" id="CHEBI:60110"/>
        <dbReference type="ChEBI" id="CHEBI:60377"/>
        <dbReference type="EC" id="2.7.8.5"/>
    </reaction>
</comment>
<dbReference type="PANTHER" id="PTHR14269:SF62">
    <property type="entry name" value="CDP-DIACYLGLYCEROL--GLYCEROL-3-PHOSPHATE 3-PHOSPHATIDYLTRANSFERASE 1, CHLOROPLASTIC"/>
    <property type="match status" value="1"/>
</dbReference>
<accession>A0A2L0ERD9</accession>
<evidence type="ECO:0000256" key="16">
    <source>
        <dbReference type="RuleBase" id="RU003750"/>
    </source>
</evidence>
<keyword evidence="13" id="KW-1208">Phospholipid metabolism</keyword>
<evidence type="ECO:0000256" key="7">
    <source>
        <dbReference type="ARBA" id="ARBA00022679"/>
    </source>
</evidence>
<evidence type="ECO:0000256" key="6">
    <source>
        <dbReference type="ARBA" id="ARBA00022516"/>
    </source>
</evidence>
<evidence type="ECO:0000256" key="2">
    <source>
        <dbReference type="ARBA" id="ARBA00005042"/>
    </source>
</evidence>
<organism evidence="18 19">
    <name type="scientific">Sorangium cellulosum</name>
    <name type="common">Polyangium cellulosum</name>
    <dbReference type="NCBI Taxonomy" id="56"/>
    <lineage>
        <taxon>Bacteria</taxon>
        <taxon>Pseudomonadati</taxon>
        <taxon>Myxococcota</taxon>
        <taxon>Polyangia</taxon>
        <taxon>Polyangiales</taxon>
        <taxon>Polyangiaceae</taxon>
        <taxon>Sorangium</taxon>
    </lineage>
</organism>
<keyword evidence="7 16" id="KW-0808">Transferase</keyword>
<evidence type="ECO:0000256" key="11">
    <source>
        <dbReference type="ARBA" id="ARBA00023136"/>
    </source>
</evidence>
<dbReference type="PIRSF" id="PIRSF000847">
    <property type="entry name" value="Phos_ph_gly_syn"/>
    <property type="match status" value="1"/>
</dbReference>
<dbReference type="InterPro" id="IPR043130">
    <property type="entry name" value="CDP-OH_PTrfase_TM_dom"/>
</dbReference>
<dbReference type="GO" id="GO:0016020">
    <property type="term" value="C:membrane"/>
    <property type="evidence" value="ECO:0007669"/>
    <property type="project" value="UniProtKB-SubCell"/>
</dbReference>
<keyword evidence="10" id="KW-0443">Lipid metabolism</keyword>
<evidence type="ECO:0000256" key="17">
    <source>
        <dbReference type="SAM" id="Phobius"/>
    </source>
</evidence>
<dbReference type="GO" id="GO:0008444">
    <property type="term" value="F:CDP-diacylglycerol-glycerol-3-phosphate 3-phosphatidyltransferase activity"/>
    <property type="evidence" value="ECO:0007669"/>
    <property type="project" value="UniProtKB-UniRule"/>
</dbReference>
<dbReference type="PROSITE" id="PS00379">
    <property type="entry name" value="CDP_ALCOHOL_P_TRANSF"/>
    <property type="match status" value="1"/>
</dbReference>
<dbReference type="PANTHER" id="PTHR14269">
    <property type="entry name" value="CDP-DIACYLGLYCEROL--GLYCEROL-3-PHOSPHATE 3-PHOSPHATIDYLTRANSFERASE-RELATED"/>
    <property type="match status" value="1"/>
</dbReference>
<comment type="similarity">
    <text evidence="3 16">Belongs to the CDP-alcohol phosphatidyltransferase class-I family.</text>
</comment>
<protein>
    <recommendedName>
        <fullName evidence="5 15">CDP-diacylglycerol--glycerol-3-phosphate 3-phosphatidyltransferase</fullName>
        <ecNumber evidence="4 15">2.7.8.5</ecNumber>
    </recommendedName>
</protein>
<proteinExistence type="inferred from homology"/>
<dbReference type="Pfam" id="PF01066">
    <property type="entry name" value="CDP-OH_P_transf"/>
    <property type="match status" value="1"/>
</dbReference>
<evidence type="ECO:0000256" key="13">
    <source>
        <dbReference type="ARBA" id="ARBA00023264"/>
    </source>
</evidence>
<dbReference type="RefSeq" id="WP_104980503.1">
    <property type="nucleotide sequence ID" value="NZ_CP012673.1"/>
</dbReference>
<dbReference type="NCBIfam" id="TIGR00560">
    <property type="entry name" value="pgsA"/>
    <property type="match status" value="1"/>
</dbReference>
<keyword evidence="6" id="KW-0444">Lipid biosynthesis</keyword>
<dbReference type="EMBL" id="CP012673">
    <property type="protein sequence ID" value="AUX41822.1"/>
    <property type="molecule type" value="Genomic_DNA"/>
</dbReference>
<feature type="transmembrane region" description="Helical" evidence="17">
    <location>
        <begin position="27"/>
        <end position="47"/>
    </location>
</feature>
<evidence type="ECO:0000256" key="15">
    <source>
        <dbReference type="NCBIfam" id="TIGR00560"/>
    </source>
</evidence>
<dbReference type="OrthoDB" id="9796672at2"/>
<dbReference type="GO" id="GO:0046474">
    <property type="term" value="P:glycerophospholipid biosynthetic process"/>
    <property type="evidence" value="ECO:0007669"/>
    <property type="project" value="TreeGrafter"/>
</dbReference>
<dbReference type="AlphaFoldDB" id="A0A2L0ERD9"/>
<name>A0A2L0ERD9_SORCE</name>
<evidence type="ECO:0000313" key="18">
    <source>
        <dbReference type="EMBL" id="AUX41822.1"/>
    </source>
</evidence>
<evidence type="ECO:0000256" key="12">
    <source>
        <dbReference type="ARBA" id="ARBA00023209"/>
    </source>
</evidence>
<keyword evidence="8 17" id="KW-0812">Transmembrane</keyword>
<evidence type="ECO:0000256" key="8">
    <source>
        <dbReference type="ARBA" id="ARBA00022692"/>
    </source>
</evidence>
<evidence type="ECO:0000256" key="14">
    <source>
        <dbReference type="ARBA" id="ARBA00048586"/>
    </source>
</evidence>
<dbReference type="EC" id="2.7.8.5" evidence="4 15"/>
<dbReference type="InterPro" id="IPR000462">
    <property type="entry name" value="CDP-OH_P_trans"/>
</dbReference>
<sequence>MVVSADTSLRGIKAQRRRTLWEDAKNLPNLITFARILMIPAVLLLLSRGAPRDCFWAACVYSLAALTDMLDGYLARRQGLVSVLGKFLDPLADKLIVAGTLVWLVPMGRIPAWAVVLLISREITITALRSIASTEGLIIAAGDGGKIKTALQMIGIVCLILGYPYRIHLGVDFGLVDVVHVGRLLIYLSLVFSLASAAQYMGLFIDAIDAKNRAAPPQ</sequence>
<evidence type="ECO:0000256" key="9">
    <source>
        <dbReference type="ARBA" id="ARBA00022989"/>
    </source>
</evidence>
<gene>
    <name evidence="18" type="primary">pgsA</name>
    <name evidence="18" type="ORF">SOCE26_032470</name>
</gene>
<evidence type="ECO:0000256" key="4">
    <source>
        <dbReference type="ARBA" id="ARBA00013170"/>
    </source>
</evidence>
<dbReference type="InterPro" id="IPR050324">
    <property type="entry name" value="CDP-alcohol_PTase-I"/>
</dbReference>
<evidence type="ECO:0000256" key="10">
    <source>
        <dbReference type="ARBA" id="ARBA00023098"/>
    </source>
</evidence>
<feature type="transmembrane region" description="Helical" evidence="17">
    <location>
        <begin position="54"/>
        <end position="75"/>
    </location>
</feature>
<comment type="subcellular location">
    <subcellularLocation>
        <location evidence="1">Membrane</location>
        <topology evidence="1">Multi-pass membrane protein</topology>
    </subcellularLocation>
</comment>
<comment type="pathway">
    <text evidence="2">Phospholipid metabolism; phosphatidylglycerol biosynthesis; phosphatidylglycerol from CDP-diacylglycerol: step 1/2.</text>
</comment>
<feature type="transmembrane region" description="Helical" evidence="17">
    <location>
        <begin position="149"/>
        <end position="165"/>
    </location>
</feature>
<keyword evidence="12" id="KW-0594">Phospholipid biosynthesis</keyword>
<evidence type="ECO:0000256" key="5">
    <source>
        <dbReference type="ARBA" id="ARBA00014944"/>
    </source>
</evidence>